<evidence type="ECO:0000313" key="3">
    <source>
        <dbReference type="WBParaSite" id="TMUE_2000009565.1"/>
    </source>
</evidence>
<sequence length="160" mass="18022">MEAEATAELLMCRFFAKFGPPDSVHSDQGRTFEASLMKELWQLFGIQKTRTTPYHQQSNGLVERVNSTLLDVLQALASEAFETWDRILPMVTMAYNTSVHEATGTTPYFAMFGREARLPVDSVESPLTVESPNRRRRTSATISGKSENNFMRCTVSCDET</sequence>
<reference evidence="3" key="1">
    <citation type="submission" date="2019-12" db="UniProtKB">
        <authorList>
            <consortium name="WormBaseParasite"/>
        </authorList>
    </citation>
    <scope>IDENTIFICATION</scope>
</reference>
<evidence type="ECO:0000313" key="2">
    <source>
        <dbReference type="Proteomes" id="UP000046395"/>
    </source>
</evidence>
<dbReference type="AlphaFoldDB" id="A0A5S6QQQ7"/>
<dbReference type="Proteomes" id="UP000046395">
    <property type="component" value="Unassembled WGS sequence"/>
</dbReference>
<protein>
    <submittedName>
        <fullName evidence="3">Integrase catalytic domain-containing protein</fullName>
    </submittedName>
</protein>
<dbReference type="PANTHER" id="PTHR37984">
    <property type="entry name" value="PROTEIN CBG26694"/>
    <property type="match status" value="1"/>
</dbReference>
<evidence type="ECO:0000259" key="1">
    <source>
        <dbReference type="PROSITE" id="PS50994"/>
    </source>
</evidence>
<feature type="domain" description="Integrase catalytic" evidence="1">
    <location>
        <begin position="1"/>
        <end position="115"/>
    </location>
</feature>
<dbReference type="PROSITE" id="PS50994">
    <property type="entry name" value="INTEGRASE"/>
    <property type="match status" value="1"/>
</dbReference>
<organism evidence="2 3">
    <name type="scientific">Trichuris muris</name>
    <name type="common">Mouse whipworm</name>
    <dbReference type="NCBI Taxonomy" id="70415"/>
    <lineage>
        <taxon>Eukaryota</taxon>
        <taxon>Metazoa</taxon>
        <taxon>Ecdysozoa</taxon>
        <taxon>Nematoda</taxon>
        <taxon>Enoplea</taxon>
        <taxon>Dorylaimia</taxon>
        <taxon>Trichinellida</taxon>
        <taxon>Trichuridae</taxon>
        <taxon>Trichuris</taxon>
    </lineage>
</organism>
<dbReference type="Gene3D" id="3.30.420.10">
    <property type="entry name" value="Ribonuclease H-like superfamily/Ribonuclease H"/>
    <property type="match status" value="1"/>
</dbReference>
<proteinExistence type="predicted"/>
<dbReference type="InterPro" id="IPR036397">
    <property type="entry name" value="RNaseH_sf"/>
</dbReference>
<dbReference type="InterPro" id="IPR050951">
    <property type="entry name" value="Retrovirus_Pol_polyprotein"/>
</dbReference>
<dbReference type="PANTHER" id="PTHR37984:SF15">
    <property type="entry name" value="INTEGRASE CATALYTIC DOMAIN-CONTAINING PROTEIN"/>
    <property type="match status" value="1"/>
</dbReference>
<dbReference type="GO" id="GO:0015074">
    <property type="term" value="P:DNA integration"/>
    <property type="evidence" value="ECO:0007669"/>
    <property type="project" value="InterPro"/>
</dbReference>
<dbReference type="STRING" id="70415.A0A5S6QQQ7"/>
<dbReference type="InterPro" id="IPR012337">
    <property type="entry name" value="RNaseH-like_sf"/>
</dbReference>
<dbReference type="InterPro" id="IPR001584">
    <property type="entry name" value="Integrase_cat-core"/>
</dbReference>
<dbReference type="WBParaSite" id="TMUE_2000009565.1">
    <property type="protein sequence ID" value="TMUE_2000009565.1"/>
    <property type="gene ID" value="WBGene00300636"/>
</dbReference>
<keyword evidence="2" id="KW-1185">Reference proteome</keyword>
<dbReference type="SUPFAM" id="SSF53098">
    <property type="entry name" value="Ribonuclease H-like"/>
    <property type="match status" value="1"/>
</dbReference>
<dbReference type="GO" id="GO:0003676">
    <property type="term" value="F:nucleic acid binding"/>
    <property type="evidence" value="ECO:0007669"/>
    <property type="project" value="InterPro"/>
</dbReference>
<name>A0A5S6QQQ7_TRIMR</name>
<accession>A0A5S6QQQ7</accession>